<organism evidence="4 5">
    <name type="scientific">Prunus dulcis</name>
    <name type="common">Almond</name>
    <name type="synonym">Amygdalus dulcis</name>
    <dbReference type="NCBI Taxonomy" id="3755"/>
    <lineage>
        <taxon>Eukaryota</taxon>
        <taxon>Viridiplantae</taxon>
        <taxon>Streptophyta</taxon>
        <taxon>Embryophyta</taxon>
        <taxon>Tracheophyta</taxon>
        <taxon>Spermatophyta</taxon>
        <taxon>Magnoliopsida</taxon>
        <taxon>eudicotyledons</taxon>
        <taxon>Gunneridae</taxon>
        <taxon>Pentapetalae</taxon>
        <taxon>rosids</taxon>
        <taxon>fabids</taxon>
        <taxon>Rosales</taxon>
        <taxon>Rosaceae</taxon>
        <taxon>Amygdaloideae</taxon>
        <taxon>Amygdaleae</taxon>
        <taxon>Prunus</taxon>
    </lineage>
</organism>
<dbReference type="FunFam" id="3.40.50.720:FF:000084">
    <property type="entry name" value="Short-chain dehydrogenase reductase"/>
    <property type="match status" value="1"/>
</dbReference>
<proteinExistence type="inferred from homology"/>
<name>A0AAD4WFY1_PRUDU</name>
<comment type="similarity">
    <text evidence="1">Belongs to the short-chain dehydrogenases/reductases (SDR) family.</text>
</comment>
<protein>
    <recommendedName>
        <fullName evidence="3">Ketoreductase domain-containing protein</fullName>
    </recommendedName>
</protein>
<dbReference type="AlphaFoldDB" id="A0AAD4WFY1"/>
<dbReference type="PANTHER" id="PTHR43180">
    <property type="entry name" value="3-OXOACYL-(ACYL-CARRIER-PROTEIN) REDUCTASE (AFU_ORTHOLOGUE AFUA_6G11210)"/>
    <property type="match status" value="1"/>
</dbReference>
<evidence type="ECO:0000313" key="5">
    <source>
        <dbReference type="Proteomes" id="UP001054821"/>
    </source>
</evidence>
<dbReference type="SMART" id="SM00822">
    <property type="entry name" value="PKS_KR"/>
    <property type="match status" value="1"/>
</dbReference>
<dbReference type="PRINTS" id="PR00080">
    <property type="entry name" value="SDRFAMILY"/>
</dbReference>
<keyword evidence="2" id="KW-0560">Oxidoreductase</keyword>
<dbReference type="GO" id="GO:0016491">
    <property type="term" value="F:oxidoreductase activity"/>
    <property type="evidence" value="ECO:0007669"/>
    <property type="project" value="UniProtKB-KW"/>
</dbReference>
<dbReference type="EMBL" id="JAJFAZ020000003">
    <property type="protein sequence ID" value="KAI5341476.1"/>
    <property type="molecule type" value="Genomic_DNA"/>
</dbReference>
<gene>
    <name evidence="4" type="ORF">L3X38_020750</name>
</gene>
<evidence type="ECO:0000256" key="1">
    <source>
        <dbReference type="ARBA" id="ARBA00006484"/>
    </source>
</evidence>
<dbReference type="InterPro" id="IPR057326">
    <property type="entry name" value="KR_dom"/>
</dbReference>
<comment type="caution">
    <text evidence="4">The sequence shown here is derived from an EMBL/GenBank/DDBJ whole genome shotgun (WGS) entry which is preliminary data.</text>
</comment>
<dbReference type="Pfam" id="PF13561">
    <property type="entry name" value="adh_short_C2"/>
    <property type="match status" value="1"/>
</dbReference>
<dbReference type="PANTHER" id="PTHR43180:SF55">
    <property type="entry name" value="ALCOHOL DEHYDROGENASE-LIKE PROTEIN"/>
    <property type="match status" value="1"/>
</dbReference>
<dbReference type="NCBIfam" id="NF005559">
    <property type="entry name" value="PRK07231.1"/>
    <property type="match status" value="1"/>
</dbReference>
<evidence type="ECO:0000313" key="4">
    <source>
        <dbReference type="EMBL" id="KAI5341476.1"/>
    </source>
</evidence>
<dbReference type="SUPFAM" id="SSF51735">
    <property type="entry name" value="NAD(P)-binding Rossmann-fold domains"/>
    <property type="match status" value="1"/>
</dbReference>
<dbReference type="Gene3D" id="3.40.50.720">
    <property type="entry name" value="NAD(P)-binding Rossmann-like Domain"/>
    <property type="match status" value="1"/>
</dbReference>
<feature type="domain" description="Ketoreductase" evidence="3">
    <location>
        <begin position="95"/>
        <end position="280"/>
    </location>
</feature>
<accession>A0AAD4WFY1</accession>
<reference evidence="4 5" key="1">
    <citation type="journal article" date="2022" name="G3 (Bethesda)">
        <title>Whole-genome sequence and methylome profiling of the almond [Prunus dulcis (Mill.) D.A. Webb] cultivar 'Nonpareil'.</title>
        <authorList>
            <person name="D'Amico-Willman K.M."/>
            <person name="Ouma W.Z."/>
            <person name="Meulia T."/>
            <person name="Sideli G.M."/>
            <person name="Gradziel T.M."/>
            <person name="Fresnedo-Ramirez J."/>
        </authorList>
    </citation>
    <scope>NUCLEOTIDE SEQUENCE [LARGE SCALE GENOMIC DNA]</scope>
    <source>
        <strain evidence="4">Clone GOH B32 T37-40</strain>
    </source>
</reference>
<keyword evidence="5" id="KW-1185">Reference proteome</keyword>
<dbReference type="Proteomes" id="UP001054821">
    <property type="component" value="Chromosome 3"/>
</dbReference>
<evidence type="ECO:0000256" key="2">
    <source>
        <dbReference type="ARBA" id="ARBA00023002"/>
    </source>
</evidence>
<evidence type="ECO:0000259" key="3">
    <source>
        <dbReference type="SMART" id="SM00822"/>
    </source>
</evidence>
<sequence length="358" mass="37996">MKSAQAQSTVGPSIDIFLWDSKGKEGTNQQTTVQSNPWDLMNDDDIGVQIFAVDMLRSLARDFKLNSCNDFLLKRTRLFSTRAGGGHGRSRLEGKVALITGSASGLGKATAQEFIQQGAHVIIADTDSELGQQVAKELGPAAHFVQCDVSVESQIAEAVETAVARHGKLDIMYNNAGITGPAFPPSIADLDLEEFDRVMRVNVRGAVAGMKHAARVMVPAGAGSILCTSSISGVLGGLGPHPYSISKFTIPGLVKSVASELCRSGVRVNCISPGPIPTEMSVREIGQFYPGATREQVIEIVNGVGELKGAKCEEKDVAQAAVYLASDEAKYVTGHNLVVDGGFTCFKTLSFPPPDQFV</sequence>
<dbReference type="PRINTS" id="PR00081">
    <property type="entry name" value="GDHRDH"/>
</dbReference>
<dbReference type="InterPro" id="IPR002347">
    <property type="entry name" value="SDR_fam"/>
</dbReference>
<dbReference type="InterPro" id="IPR036291">
    <property type="entry name" value="NAD(P)-bd_dom_sf"/>
</dbReference>